<feature type="transmembrane region" description="Helical" evidence="2">
    <location>
        <begin position="6"/>
        <end position="25"/>
    </location>
</feature>
<evidence type="ECO:0000313" key="4">
    <source>
        <dbReference type="Proteomes" id="UP000004080"/>
    </source>
</evidence>
<dbReference type="RefSeq" id="WP_007200651.1">
    <property type="nucleotide sequence ID" value="NZ_AKKV01000019.1"/>
</dbReference>
<evidence type="ECO:0000313" key="3">
    <source>
        <dbReference type="EMBL" id="EIT87139.1"/>
    </source>
</evidence>
<accession>I8AN33</accession>
<name>I8AN33_9BACL</name>
<sequence>MDADFLIPAIGGIVALVAAIWYYAAIGTRISSQEKEAGRDLTYETNPFTGDAGVSNESSTTKGTS</sequence>
<dbReference type="AlphaFoldDB" id="I8AN33"/>
<protein>
    <submittedName>
        <fullName evidence="3">Uncharacterized protein</fullName>
    </submittedName>
</protein>
<feature type="compositionally biased region" description="Polar residues" evidence="1">
    <location>
        <begin position="55"/>
        <end position="65"/>
    </location>
</feature>
<evidence type="ECO:0000256" key="2">
    <source>
        <dbReference type="SAM" id="Phobius"/>
    </source>
</evidence>
<dbReference type="EMBL" id="AKKV01000019">
    <property type="protein sequence ID" value="EIT87139.1"/>
    <property type="molecule type" value="Genomic_DNA"/>
</dbReference>
<comment type="caution">
    <text evidence="3">The sequence shown here is derived from an EMBL/GenBank/DDBJ whole genome shotgun (WGS) entry which is preliminary data.</text>
</comment>
<dbReference type="PATRIC" id="fig|1196324.3.peg.557"/>
<evidence type="ECO:0000256" key="1">
    <source>
        <dbReference type="SAM" id="MobiDB-lite"/>
    </source>
</evidence>
<keyword evidence="2" id="KW-0472">Membrane</keyword>
<keyword evidence="2" id="KW-1133">Transmembrane helix</keyword>
<reference evidence="3 4" key="1">
    <citation type="journal article" date="2012" name="J. Bacteriol.">
        <title>Genome of Bacillus macauensis ZFHKF-1, a Long-Chain-Forming Bacterium.</title>
        <authorList>
            <person name="Cai L."/>
            <person name="Zhang T."/>
        </authorList>
    </citation>
    <scope>NUCLEOTIDE SEQUENCE [LARGE SCALE GENOMIC DNA]</scope>
    <source>
        <strain evidence="3 4">ZFHKF-1</strain>
    </source>
</reference>
<organism evidence="3 4">
    <name type="scientific">Fictibacillus macauensis ZFHKF-1</name>
    <dbReference type="NCBI Taxonomy" id="1196324"/>
    <lineage>
        <taxon>Bacteria</taxon>
        <taxon>Bacillati</taxon>
        <taxon>Bacillota</taxon>
        <taxon>Bacilli</taxon>
        <taxon>Bacillales</taxon>
        <taxon>Fictibacillaceae</taxon>
        <taxon>Fictibacillus</taxon>
    </lineage>
</organism>
<gene>
    <name evidence="3" type="ORF">A374_02759</name>
</gene>
<keyword evidence="2" id="KW-0812">Transmembrane</keyword>
<feature type="region of interest" description="Disordered" evidence="1">
    <location>
        <begin position="43"/>
        <end position="65"/>
    </location>
</feature>
<dbReference type="OrthoDB" id="2893476at2"/>
<dbReference type="Proteomes" id="UP000004080">
    <property type="component" value="Unassembled WGS sequence"/>
</dbReference>
<keyword evidence="4" id="KW-1185">Reference proteome</keyword>
<proteinExistence type="predicted"/>